<accession>A0A916YZZ5</accession>
<evidence type="ECO:0000256" key="1">
    <source>
        <dbReference type="ARBA" id="ARBA00022723"/>
    </source>
</evidence>
<feature type="region of interest" description="Disordered" evidence="4">
    <location>
        <begin position="1"/>
        <end position="22"/>
    </location>
</feature>
<comment type="function">
    <text evidence="3">Inhibits all the catalytic activities of DNA gyrase by preventing its interaction with DNA. Acts by binding directly to the C-terminal domain of GyrB, which probably disrupts DNA binding by the gyrase.</text>
</comment>
<feature type="binding site" evidence="3">
    <location>
        <position position="28"/>
    </location>
    <ligand>
        <name>Zn(2+)</name>
        <dbReference type="ChEBI" id="CHEBI:29105"/>
    </ligand>
</feature>
<comment type="caution">
    <text evidence="5">The sequence shown here is derived from an EMBL/GenBank/DDBJ whole genome shotgun (WGS) entry which is preliminary data.</text>
</comment>
<sequence length="63" mass="6926">MSQTPMKRAVKSCPMCGKPRSETHAPFCSSACKDRDLVQWLQGGYAIPGEPAHVPTGEEDEDY</sequence>
<dbReference type="Gene3D" id="3.30.50.10">
    <property type="entry name" value="Erythroid Transcription Factor GATA-1, subunit A"/>
    <property type="match status" value="1"/>
</dbReference>
<feature type="binding site" evidence="3">
    <location>
        <position position="13"/>
    </location>
    <ligand>
        <name>Zn(2+)</name>
        <dbReference type="ChEBI" id="CHEBI:29105"/>
    </ligand>
</feature>
<keyword evidence="6" id="KW-1185">Reference proteome</keyword>
<evidence type="ECO:0000256" key="4">
    <source>
        <dbReference type="SAM" id="MobiDB-lite"/>
    </source>
</evidence>
<evidence type="ECO:0000313" key="6">
    <source>
        <dbReference type="Proteomes" id="UP000612349"/>
    </source>
</evidence>
<comment type="subunit">
    <text evidence="3">Interacts with GyrB.</text>
</comment>
<evidence type="ECO:0000256" key="2">
    <source>
        <dbReference type="ARBA" id="ARBA00022833"/>
    </source>
</evidence>
<dbReference type="PANTHER" id="PTHR36150">
    <property type="entry name" value="DNA GYRASE INHIBITOR YACG"/>
    <property type="match status" value="1"/>
</dbReference>
<reference evidence="5" key="1">
    <citation type="journal article" date="2014" name="Int. J. Syst. Evol. Microbiol.">
        <title>Complete genome sequence of Corynebacterium casei LMG S-19264T (=DSM 44701T), isolated from a smear-ripened cheese.</title>
        <authorList>
            <consortium name="US DOE Joint Genome Institute (JGI-PGF)"/>
            <person name="Walter F."/>
            <person name="Albersmeier A."/>
            <person name="Kalinowski J."/>
            <person name="Ruckert C."/>
        </authorList>
    </citation>
    <scope>NUCLEOTIDE SEQUENCE</scope>
    <source>
        <strain evidence="5">CGMCC 1.15360</strain>
    </source>
</reference>
<reference evidence="5" key="2">
    <citation type="submission" date="2020-09" db="EMBL/GenBank/DDBJ databases">
        <authorList>
            <person name="Sun Q."/>
            <person name="Zhou Y."/>
        </authorList>
    </citation>
    <scope>NUCLEOTIDE SEQUENCE</scope>
    <source>
        <strain evidence="5">CGMCC 1.15360</strain>
    </source>
</reference>
<evidence type="ECO:0000313" key="5">
    <source>
        <dbReference type="EMBL" id="GGD69382.1"/>
    </source>
</evidence>
<keyword evidence="1 3" id="KW-0479">Metal-binding</keyword>
<dbReference type="AlphaFoldDB" id="A0A916YZZ5"/>
<gene>
    <name evidence="3" type="primary">yacG</name>
    <name evidence="5" type="ORF">GCM10010990_18630</name>
</gene>
<dbReference type="Proteomes" id="UP000612349">
    <property type="component" value="Unassembled WGS sequence"/>
</dbReference>
<dbReference type="GO" id="GO:0008657">
    <property type="term" value="F:DNA topoisomerase type II (double strand cut, ATP-hydrolyzing) inhibitor activity"/>
    <property type="evidence" value="ECO:0007669"/>
    <property type="project" value="UniProtKB-UniRule"/>
</dbReference>
<name>A0A916YZZ5_9SPHN</name>
<organism evidence="5 6">
    <name type="scientific">Croceicoccus mobilis</name>
    <dbReference type="NCBI Taxonomy" id="1703339"/>
    <lineage>
        <taxon>Bacteria</taxon>
        <taxon>Pseudomonadati</taxon>
        <taxon>Pseudomonadota</taxon>
        <taxon>Alphaproteobacteria</taxon>
        <taxon>Sphingomonadales</taxon>
        <taxon>Erythrobacteraceae</taxon>
        <taxon>Croceicoccus</taxon>
    </lineage>
</organism>
<protein>
    <recommendedName>
        <fullName evidence="3">DNA gyrase inhibitor YacG</fullName>
    </recommendedName>
</protein>
<dbReference type="InterPro" id="IPR005584">
    <property type="entry name" value="DNA_gyrase_inhibitor_YacG"/>
</dbReference>
<dbReference type="RefSeq" id="WP_229665401.1">
    <property type="nucleotide sequence ID" value="NZ_BMIP01000003.1"/>
</dbReference>
<dbReference type="Pfam" id="PF03884">
    <property type="entry name" value="YacG"/>
    <property type="match status" value="1"/>
</dbReference>
<feature type="binding site" evidence="3">
    <location>
        <position position="16"/>
    </location>
    <ligand>
        <name>Zn(2+)</name>
        <dbReference type="ChEBI" id="CHEBI:29105"/>
    </ligand>
</feature>
<evidence type="ECO:0000256" key="3">
    <source>
        <dbReference type="HAMAP-Rule" id="MF_00649"/>
    </source>
</evidence>
<comment type="similarity">
    <text evidence="3">Belongs to the DNA gyrase inhibitor YacG family.</text>
</comment>
<dbReference type="PANTHER" id="PTHR36150:SF1">
    <property type="entry name" value="DNA GYRASE INHIBITOR YACG"/>
    <property type="match status" value="1"/>
</dbReference>
<proteinExistence type="inferred from homology"/>
<dbReference type="InterPro" id="IPR013088">
    <property type="entry name" value="Znf_NHR/GATA"/>
</dbReference>
<dbReference type="EMBL" id="BMIP01000003">
    <property type="protein sequence ID" value="GGD69382.1"/>
    <property type="molecule type" value="Genomic_DNA"/>
</dbReference>
<comment type="cofactor">
    <cofactor evidence="3">
        <name>Zn(2+)</name>
        <dbReference type="ChEBI" id="CHEBI:29105"/>
    </cofactor>
    <text evidence="3">Binds 1 zinc ion.</text>
</comment>
<feature type="binding site" evidence="3">
    <location>
        <position position="32"/>
    </location>
    <ligand>
        <name>Zn(2+)</name>
        <dbReference type="ChEBI" id="CHEBI:29105"/>
    </ligand>
</feature>
<dbReference type="HAMAP" id="MF_00649">
    <property type="entry name" value="DNA_gyrase_inhibitor_YacG"/>
    <property type="match status" value="1"/>
</dbReference>
<dbReference type="GO" id="GO:0006355">
    <property type="term" value="P:regulation of DNA-templated transcription"/>
    <property type="evidence" value="ECO:0007669"/>
    <property type="project" value="InterPro"/>
</dbReference>
<dbReference type="GO" id="GO:0008270">
    <property type="term" value="F:zinc ion binding"/>
    <property type="evidence" value="ECO:0007669"/>
    <property type="project" value="UniProtKB-UniRule"/>
</dbReference>
<dbReference type="SUPFAM" id="SSF57716">
    <property type="entry name" value="Glucocorticoid receptor-like (DNA-binding domain)"/>
    <property type="match status" value="1"/>
</dbReference>
<keyword evidence="2 3" id="KW-0862">Zinc</keyword>